<comment type="caution">
    <text evidence="3">The sequence shown here is derived from an EMBL/GenBank/DDBJ whole genome shotgun (WGS) entry which is preliminary data.</text>
</comment>
<sequence>MLRELCLKKAQDEKFLQIMNSQSHGFPQDRNNQRRVSIHSDTLLPLRGVHDSYLRSLSYFCDLHSNNHLVSFIASFRLLKVLNALTIRFSEFPIGILELVHLKFLAFCYTNNLWLPASIRKLRELQTLVVYVRDVSMFHPDDTLYLPSSIWKMRQLRHLLFERGFLRSSSFDEIVGEDSVVLENLQTLSDVTNLKCTKKVLEIMPNLKKLGISYVHDSLTEWSSYEFNNFIYLHKLETFKCVFVTRDASARQPLPLNCFPHLKKLTLSGCRISWDKISVVGSLPNLEVLKLRDNAFDGSVWEPNEGEFTKLKYLLIESNHLEHWCADDTHFPQLQHLCLNFCTWLKAIPPEIGDIGSLEMIELFECSSSAVASAMLIQEEQQSLGNEGLRVRVNSYDDYFKARRNTSLRKVTA</sequence>
<keyword evidence="1" id="KW-0677">Repeat</keyword>
<evidence type="ECO:0000256" key="1">
    <source>
        <dbReference type="ARBA" id="ARBA00022737"/>
    </source>
</evidence>
<dbReference type="PANTHER" id="PTHR15140">
    <property type="entry name" value="TUBULIN-SPECIFIC CHAPERONE E"/>
    <property type="match status" value="1"/>
</dbReference>
<feature type="domain" description="Disease resistance R13L4/SHOC-2-like LRR" evidence="2">
    <location>
        <begin position="54"/>
        <end position="271"/>
    </location>
</feature>
<gene>
    <name evidence="3" type="ORF">Sradi_2883400</name>
</gene>
<reference evidence="3" key="1">
    <citation type="submission" date="2020-06" db="EMBL/GenBank/DDBJ databases">
        <authorList>
            <person name="Li T."/>
            <person name="Hu X."/>
            <person name="Zhang T."/>
            <person name="Song X."/>
            <person name="Zhang H."/>
            <person name="Dai N."/>
            <person name="Sheng W."/>
            <person name="Hou X."/>
            <person name="Wei L."/>
        </authorList>
    </citation>
    <scope>NUCLEOTIDE SEQUENCE</scope>
    <source>
        <strain evidence="3">G02</strain>
        <tissue evidence="3">Leaf</tissue>
    </source>
</reference>
<dbReference type="SUPFAM" id="SSF52058">
    <property type="entry name" value="L domain-like"/>
    <property type="match status" value="1"/>
</dbReference>
<dbReference type="Pfam" id="PF23598">
    <property type="entry name" value="LRR_14"/>
    <property type="match status" value="1"/>
</dbReference>
<dbReference type="Gene3D" id="3.80.10.10">
    <property type="entry name" value="Ribonuclease Inhibitor"/>
    <property type="match status" value="1"/>
</dbReference>
<reference evidence="3" key="2">
    <citation type="journal article" date="2024" name="Plant">
        <title>Genomic evolution and insights into agronomic trait innovations of Sesamum species.</title>
        <authorList>
            <person name="Miao H."/>
            <person name="Wang L."/>
            <person name="Qu L."/>
            <person name="Liu H."/>
            <person name="Sun Y."/>
            <person name="Le M."/>
            <person name="Wang Q."/>
            <person name="Wei S."/>
            <person name="Zheng Y."/>
            <person name="Lin W."/>
            <person name="Duan Y."/>
            <person name="Cao H."/>
            <person name="Xiong S."/>
            <person name="Wang X."/>
            <person name="Wei L."/>
            <person name="Li C."/>
            <person name="Ma Q."/>
            <person name="Ju M."/>
            <person name="Zhao R."/>
            <person name="Li G."/>
            <person name="Mu C."/>
            <person name="Tian Q."/>
            <person name="Mei H."/>
            <person name="Zhang T."/>
            <person name="Gao T."/>
            <person name="Zhang H."/>
        </authorList>
    </citation>
    <scope>NUCLEOTIDE SEQUENCE</scope>
    <source>
        <strain evidence="3">G02</strain>
    </source>
</reference>
<evidence type="ECO:0000313" key="3">
    <source>
        <dbReference type="EMBL" id="KAL0384891.1"/>
    </source>
</evidence>
<organism evidence="3">
    <name type="scientific">Sesamum radiatum</name>
    <name type="common">Black benniseed</name>
    <dbReference type="NCBI Taxonomy" id="300843"/>
    <lineage>
        <taxon>Eukaryota</taxon>
        <taxon>Viridiplantae</taxon>
        <taxon>Streptophyta</taxon>
        <taxon>Embryophyta</taxon>
        <taxon>Tracheophyta</taxon>
        <taxon>Spermatophyta</taxon>
        <taxon>Magnoliopsida</taxon>
        <taxon>eudicotyledons</taxon>
        <taxon>Gunneridae</taxon>
        <taxon>Pentapetalae</taxon>
        <taxon>asterids</taxon>
        <taxon>lamiids</taxon>
        <taxon>Lamiales</taxon>
        <taxon>Pedaliaceae</taxon>
        <taxon>Sesamum</taxon>
    </lineage>
</organism>
<dbReference type="PANTHER" id="PTHR15140:SF33">
    <property type="entry name" value="LATE BLIGHT RESISTANCE PROTEIN HOMOLOG R1A-3 ISOFORM X1"/>
    <property type="match status" value="1"/>
</dbReference>
<evidence type="ECO:0000259" key="2">
    <source>
        <dbReference type="Pfam" id="PF23598"/>
    </source>
</evidence>
<protein>
    <submittedName>
        <fullName evidence="3">Disease resistance protein RPH8A</fullName>
    </submittedName>
</protein>
<accession>A0AAW2RX69</accession>
<dbReference type="InterPro" id="IPR055414">
    <property type="entry name" value="LRR_R13L4/SHOC2-like"/>
</dbReference>
<name>A0AAW2RX69_SESRA</name>
<dbReference type="InterPro" id="IPR032675">
    <property type="entry name" value="LRR_dom_sf"/>
</dbReference>
<dbReference type="EMBL" id="JACGWJ010000012">
    <property type="protein sequence ID" value="KAL0384891.1"/>
    <property type="molecule type" value="Genomic_DNA"/>
</dbReference>
<dbReference type="AlphaFoldDB" id="A0AAW2RX69"/>
<proteinExistence type="predicted"/>